<dbReference type="Pfam" id="PF13177">
    <property type="entry name" value="DNA_pol3_delta2"/>
    <property type="match status" value="1"/>
</dbReference>
<dbReference type="RefSeq" id="WP_068609979.1">
    <property type="nucleotide sequence ID" value="NZ_LZDH01000056.1"/>
</dbReference>
<evidence type="ECO:0000313" key="1">
    <source>
        <dbReference type="EMBL" id="OBS31007.1"/>
    </source>
</evidence>
<dbReference type="Gene3D" id="3.40.50.300">
    <property type="entry name" value="P-loop containing nucleotide triphosphate hydrolases"/>
    <property type="match status" value="1"/>
</dbReference>
<keyword evidence="2" id="KW-1185">Reference proteome</keyword>
<dbReference type="EMBL" id="LZDH01000056">
    <property type="protein sequence ID" value="OBS31007.1"/>
    <property type="molecule type" value="Genomic_DNA"/>
</dbReference>
<dbReference type="PANTHER" id="PTHR11669">
    <property type="entry name" value="REPLICATION FACTOR C / DNA POLYMERASE III GAMMA-TAU SUBUNIT"/>
    <property type="match status" value="1"/>
</dbReference>
<dbReference type="GO" id="GO:0006261">
    <property type="term" value="P:DNA-templated DNA replication"/>
    <property type="evidence" value="ECO:0007669"/>
    <property type="project" value="TreeGrafter"/>
</dbReference>
<dbReference type="OrthoDB" id="9811073at2"/>
<evidence type="ECO:0000313" key="2">
    <source>
        <dbReference type="Proteomes" id="UP000091969"/>
    </source>
</evidence>
<dbReference type="PANTHER" id="PTHR11669:SF8">
    <property type="entry name" value="DNA POLYMERASE III SUBUNIT DELTA"/>
    <property type="match status" value="1"/>
</dbReference>
<dbReference type="Proteomes" id="UP000091969">
    <property type="component" value="Unassembled WGS sequence"/>
</dbReference>
<protein>
    <submittedName>
        <fullName evidence="1">DNA polymerase III subunit delta</fullName>
    </submittedName>
</protein>
<organism evidence="1 2">
    <name type="scientific">Tepidimonas fonticaldi</name>
    <dbReference type="NCBI Taxonomy" id="1101373"/>
    <lineage>
        <taxon>Bacteria</taxon>
        <taxon>Pseudomonadati</taxon>
        <taxon>Pseudomonadota</taxon>
        <taxon>Betaproteobacteria</taxon>
        <taxon>Burkholderiales</taxon>
        <taxon>Tepidimonas</taxon>
    </lineage>
</organism>
<sequence>MSLRGHAVLLTGPAGLGQYDLALALARTWLCERPGAHGACGDCPACHAIDVRTHADLFVLMPEQQALDLGWPLDAATQERIERKEIKPSRQIRVEATRAAVAFTQVTHARGQGKVVLIHPAERLNVESANTLLKTLEEPPGRVRFILATEAAHLLLPTIRSRCQTHAMAWPTEAEGQAWLMQTAGEGSTSTRALTEADWAACWQAAGGRPQEALAWARLGVTARLWADLPRQLAQGDWSAIVDWPIPRQLQVLMLLCHDAMAVAAGAPPRYFAAEALPPDPVARRLSGYWRALQQAWRTAEHPLQAGLWAEAWAERTRAVFARTSGQPATAAIHSRA</sequence>
<dbReference type="SUPFAM" id="SSF52540">
    <property type="entry name" value="P-loop containing nucleoside triphosphate hydrolases"/>
    <property type="match status" value="1"/>
</dbReference>
<reference evidence="1 2" key="1">
    <citation type="submission" date="2016-06" db="EMBL/GenBank/DDBJ databases">
        <title>Genome sequence of Tepidimonas fonticaldi PL17.</title>
        <authorList>
            <person name="Pinnaka A.K."/>
        </authorList>
    </citation>
    <scope>NUCLEOTIDE SEQUENCE [LARGE SCALE GENOMIC DNA]</scope>
    <source>
        <strain evidence="1 2">PL17</strain>
    </source>
</reference>
<dbReference type="STRING" id="1101373.A9O67_07635"/>
<dbReference type="InterPro" id="IPR027417">
    <property type="entry name" value="P-loop_NTPase"/>
</dbReference>
<comment type="caution">
    <text evidence="1">The sequence shown here is derived from an EMBL/GenBank/DDBJ whole genome shotgun (WGS) entry which is preliminary data.</text>
</comment>
<gene>
    <name evidence="1" type="ORF">A9O67_07635</name>
</gene>
<name>A0A1A6DVQ7_9BURK</name>
<dbReference type="GO" id="GO:0009360">
    <property type="term" value="C:DNA polymerase III complex"/>
    <property type="evidence" value="ECO:0007669"/>
    <property type="project" value="TreeGrafter"/>
</dbReference>
<dbReference type="InterPro" id="IPR050238">
    <property type="entry name" value="DNA_Rep/Repair_Clamp_Loader"/>
</dbReference>
<proteinExistence type="predicted"/>
<accession>A0A1A6DVQ7</accession>
<dbReference type="AlphaFoldDB" id="A0A1A6DVQ7"/>